<evidence type="ECO:0000256" key="2">
    <source>
        <dbReference type="ARBA" id="ARBA00023002"/>
    </source>
</evidence>
<dbReference type="AlphaFoldDB" id="A0A1H8GNJ7"/>
<evidence type="ECO:0000256" key="1">
    <source>
        <dbReference type="ARBA" id="ARBA00008898"/>
    </source>
</evidence>
<dbReference type="Proteomes" id="UP000199372">
    <property type="component" value="Unassembled WGS sequence"/>
</dbReference>
<accession>A0A1H8GNJ7</accession>
<sequence>MAPPEPFQRADLGDARALRQALGRFATGVTVVTTDAETGPLGITANSFSSVSLDPPLVLWSPAKASRRFGPFTECDAFAIHVLGDSQSELAKNFVTEGDIFDRLDWSRAEDGTPLIEGCLARFYCRMHAIHDAGDHAIVVGRVAGATYREGAPLVFSGGQFGLFSGLD</sequence>
<dbReference type="GO" id="GO:0010181">
    <property type="term" value="F:FMN binding"/>
    <property type="evidence" value="ECO:0007669"/>
    <property type="project" value="InterPro"/>
</dbReference>
<protein>
    <submittedName>
        <fullName evidence="4">NADH-FMN oxidoreductase RutF, flavin reductase (DIM6/NTAB) family</fullName>
    </submittedName>
</protein>
<comment type="similarity">
    <text evidence="1">Belongs to the non-flavoprotein flavin reductase family.</text>
</comment>
<dbReference type="SMART" id="SM00903">
    <property type="entry name" value="Flavin_Reduct"/>
    <property type="match status" value="1"/>
</dbReference>
<dbReference type="GO" id="GO:0042602">
    <property type="term" value="F:riboflavin reductase (NADPH) activity"/>
    <property type="evidence" value="ECO:0007669"/>
    <property type="project" value="TreeGrafter"/>
</dbReference>
<dbReference type="PANTHER" id="PTHR30466:SF11">
    <property type="entry name" value="FLAVIN-DEPENDENT MONOOXYGENASE, REDUCTASE SUBUNIT HSAB"/>
    <property type="match status" value="1"/>
</dbReference>
<feature type="domain" description="Flavin reductase like" evidence="3">
    <location>
        <begin position="22"/>
        <end position="163"/>
    </location>
</feature>
<keyword evidence="2" id="KW-0560">Oxidoreductase</keyword>
<organism evidence="4 5">
    <name type="scientific">Palleronia pelagia</name>
    <dbReference type="NCBI Taxonomy" id="387096"/>
    <lineage>
        <taxon>Bacteria</taxon>
        <taxon>Pseudomonadati</taxon>
        <taxon>Pseudomonadota</taxon>
        <taxon>Alphaproteobacteria</taxon>
        <taxon>Rhodobacterales</taxon>
        <taxon>Roseobacteraceae</taxon>
        <taxon>Palleronia</taxon>
    </lineage>
</organism>
<dbReference type="Pfam" id="PF01613">
    <property type="entry name" value="Flavin_Reduct"/>
    <property type="match status" value="1"/>
</dbReference>
<dbReference type="Gene3D" id="2.30.110.10">
    <property type="entry name" value="Electron Transport, Fmn-binding Protein, Chain A"/>
    <property type="match status" value="1"/>
</dbReference>
<evidence type="ECO:0000313" key="5">
    <source>
        <dbReference type="Proteomes" id="UP000199372"/>
    </source>
</evidence>
<proteinExistence type="inferred from homology"/>
<evidence type="ECO:0000313" key="4">
    <source>
        <dbReference type="EMBL" id="SEN45701.1"/>
    </source>
</evidence>
<dbReference type="OrthoDB" id="9792858at2"/>
<name>A0A1H8GNJ7_9RHOB</name>
<evidence type="ECO:0000259" key="3">
    <source>
        <dbReference type="SMART" id="SM00903"/>
    </source>
</evidence>
<dbReference type="EMBL" id="FOCM01000004">
    <property type="protein sequence ID" value="SEN45701.1"/>
    <property type="molecule type" value="Genomic_DNA"/>
</dbReference>
<dbReference type="InterPro" id="IPR050268">
    <property type="entry name" value="NADH-dep_flavin_reductase"/>
</dbReference>
<dbReference type="InterPro" id="IPR002563">
    <property type="entry name" value="Flavin_Rdtase-like_dom"/>
</dbReference>
<keyword evidence="5" id="KW-1185">Reference proteome</keyword>
<reference evidence="5" key="1">
    <citation type="submission" date="2016-10" db="EMBL/GenBank/DDBJ databases">
        <authorList>
            <person name="Varghese N."/>
            <person name="Submissions S."/>
        </authorList>
    </citation>
    <scope>NUCLEOTIDE SEQUENCE [LARGE SCALE GENOMIC DNA]</scope>
    <source>
        <strain evidence="5">DSM 26893</strain>
    </source>
</reference>
<dbReference type="PANTHER" id="PTHR30466">
    <property type="entry name" value="FLAVIN REDUCTASE"/>
    <property type="match status" value="1"/>
</dbReference>
<dbReference type="InterPro" id="IPR012349">
    <property type="entry name" value="Split_barrel_FMN-bd"/>
</dbReference>
<gene>
    <name evidence="4" type="ORF">SAMN04488011_104155</name>
</gene>
<dbReference type="SUPFAM" id="SSF50475">
    <property type="entry name" value="FMN-binding split barrel"/>
    <property type="match status" value="1"/>
</dbReference>